<reference evidence="1 2" key="1">
    <citation type="submission" date="2017-12" db="EMBL/GenBank/DDBJ databases">
        <title>Phylogenetic diversity of female urinary microbiome.</title>
        <authorList>
            <person name="Thomas-White K."/>
            <person name="Wolfe A.J."/>
        </authorList>
    </citation>
    <scope>NUCLEOTIDE SEQUENCE [LARGE SCALE GENOMIC DNA]</scope>
    <source>
        <strain evidence="1 2">UMB0832</strain>
    </source>
</reference>
<keyword evidence="2" id="KW-1185">Reference proteome</keyword>
<name>A0A2I1UFM3_STROR</name>
<gene>
    <name evidence="1" type="ORF">CYK16_00475</name>
</gene>
<dbReference type="Proteomes" id="UP000234761">
    <property type="component" value="Unassembled WGS sequence"/>
</dbReference>
<sequence>MCNSLLIQYLQIYSNYCTTYFHQLIFFFSRASYSFKLYTYRIKLKKNPENIPDSFVKILARVYLDRKKSCWAK</sequence>
<dbReference type="AlphaFoldDB" id="A0A2I1UFM3"/>
<evidence type="ECO:0000313" key="2">
    <source>
        <dbReference type="Proteomes" id="UP000234761"/>
    </source>
</evidence>
<protein>
    <submittedName>
        <fullName evidence="1">Uncharacterized protein</fullName>
    </submittedName>
</protein>
<accession>A0A2I1UFM3</accession>
<evidence type="ECO:0000313" key="1">
    <source>
        <dbReference type="EMBL" id="PLA04690.1"/>
    </source>
</evidence>
<dbReference type="EMBL" id="PKIG01000001">
    <property type="protein sequence ID" value="PLA04690.1"/>
    <property type="molecule type" value="Genomic_DNA"/>
</dbReference>
<proteinExistence type="predicted"/>
<comment type="caution">
    <text evidence="1">The sequence shown here is derived from an EMBL/GenBank/DDBJ whole genome shotgun (WGS) entry which is preliminary data.</text>
</comment>
<organism evidence="1 2">
    <name type="scientific">Streptococcus oralis subsp. dentisani</name>
    <dbReference type="NCBI Taxonomy" id="1458253"/>
    <lineage>
        <taxon>Bacteria</taxon>
        <taxon>Bacillati</taxon>
        <taxon>Bacillota</taxon>
        <taxon>Bacilli</taxon>
        <taxon>Lactobacillales</taxon>
        <taxon>Streptococcaceae</taxon>
        <taxon>Streptococcus</taxon>
    </lineage>
</organism>